<gene>
    <name evidence="4" type="ORF">H7J73_14840</name>
</gene>
<protein>
    <submittedName>
        <fullName evidence="4">Nucleoside hydrolase</fullName>
    </submittedName>
</protein>
<evidence type="ECO:0000259" key="3">
    <source>
        <dbReference type="Pfam" id="PF01156"/>
    </source>
</evidence>
<dbReference type="PANTHER" id="PTHR12304:SF4">
    <property type="entry name" value="URIDINE NUCLEOSIDASE"/>
    <property type="match status" value="1"/>
</dbReference>
<dbReference type="EMBL" id="JACKTY010000029">
    <property type="protein sequence ID" value="MCV7227309.1"/>
    <property type="molecule type" value="Genomic_DNA"/>
</dbReference>
<dbReference type="Pfam" id="PF01156">
    <property type="entry name" value="IU_nuc_hydro"/>
    <property type="match status" value="1"/>
</dbReference>
<dbReference type="Proteomes" id="UP001526201">
    <property type="component" value="Unassembled WGS sequence"/>
</dbReference>
<reference evidence="4 5" key="1">
    <citation type="journal article" date="2022" name="BMC Genomics">
        <title>Comparative genome analysis of mycobacteria focusing on tRNA and non-coding RNA.</title>
        <authorList>
            <person name="Behra P.R.K."/>
            <person name="Pettersson B.M.F."/>
            <person name="Ramesh M."/>
            <person name="Das S."/>
            <person name="Dasgupta S."/>
            <person name="Kirsebom L.A."/>
        </authorList>
    </citation>
    <scope>NUCLEOTIDE SEQUENCE [LARGE SCALE GENOMIC DNA]</scope>
    <source>
        <strain evidence="4 5">DSM 44078</strain>
    </source>
</reference>
<keyword evidence="5" id="KW-1185">Reference proteome</keyword>
<keyword evidence="1 4" id="KW-0378">Hydrolase</keyword>
<dbReference type="Gene3D" id="3.90.245.10">
    <property type="entry name" value="Ribonucleoside hydrolase-like"/>
    <property type="match status" value="1"/>
</dbReference>
<feature type="domain" description="Inosine/uridine-preferring nucleoside hydrolase" evidence="3">
    <location>
        <begin position="15"/>
        <end position="332"/>
    </location>
</feature>
<proteinExistence type="predicted"/>
<dbReference type="GO" id="GO:0016787">
    <property type="term" value="F:hydrolase activity"/>
    <property type="evidence" value="ECO:0007669"/>
    <property type="project" value="UniProtKB-KW"/>
</dbReference>
<organism evidence="4 5">
    <name type="scientific">Mycolicibacterium komossense</name>
    <dbReference type="NCBI Taxonomy" id="1779"/>
    <lineage>
        <taxon>Bacteria</taxon>
        <taxon>Bacillati</taxon>
        <taxon>Actinomycetota</taxon>
        <taxon>Actinomycetes</taxon>
        <taxon>Mycobacteriales</taxon>
        <taxon>Mycobacteriaceae</taxon>
        <taxon>Mycolicibacterium</taxon>
    </lineage>
</organism>
<evidence type="ECO:0000313" key="5">
    <source>
        <dbReference type="Proteomes" id="UP001526201"/>
    </source>
</evidence>
<dbReference type="RefSeq" id="WP_264068251.1">
    <property type="nucleotide sequence ID" value="NZ_JACKTY010000029.1"/>
</dbReference>
<accession>A0ABT3CCU9</accession>
<comment type="caution">
    <text evidence="4">The sequence shown here is derived from an EMBL/GenBank/DDBJ whole genome shotgun (WGS) entry which is preliminary data.</text>
</comment>
<dbReference type="SUPFAM" id="SSF53590">
    <property type="entry name" value="Nucleoside hydrolase"/>
    <property type="match status" value="1"/>
</dbReference>
<dbReference type="InterPro" id="IPR036452">
    <property type="entry name" value="Ribo_hydro-like"/>
</dbReference>
<dbReference type="PANTHER" id="PTHR12304">
    <property type="entry name" value="INOSINE-URIDINE PREFERRING NUCLEOSIDE HYDROLASE"/>
    <property type="match status" value="1"/>
</dbReference>
<evidence type="ECO:0000256" key="1">
    <source>
        <dbReference type="ARBA" id="ARBA00022801"/>
    </source>
</evidence>
<evidence type="ECO:0000256" key="2">
    <source>
        <dbReference type="ARBA" id="ARBA00023295"/>
    </source>
</evidence>
<name>A0ABT3CCU9_9MYCO</name>
<keyword evidence="2" id="KW-0326">Glycosidase</keyword>
<dbReference type="InterPro" id="IPR023186">
    <property type="entry name" value="IUNH"/>
</dbReference>
<dbReference type="InterPro" id="IPR001910">
    <property type="entry name" value="Inosine/uridine_hydrolase_dom"/>
</dbReference>
<sequence>MTSAAGPSAAPPLPVFADVDTGVDDTFALAYLLASDDAELVGIASTGGNVPVEQVCRNNLGLLELLEVSDVPVSCGSPQPLSAPLRTAEDTHGPTGLGYAELPATDRVPTAHDSAEAWILAAHAYSGELVGLVTGPLTNLALALRAEPALPTMVRRLVIMGGSFDYRGNTTPVSEWNIAVDPEAAAEVFAAWGNAGLRPDTHELPIVCGLNLTESIVLTPKILARLASAADSHSMTMSVLDERGYRSAAANPLIRVLEDAMRFYFEFHFDQGEGYLAHLHDPFAAAVALDPGLVTTRTTTVDVELDGTLTRGMTIADWNGHWGRPPNASIAVAGAAGATAPLPTVFFDRFIERVAPFARRFG</sequence>
<evidence type="ECO:0000313" key="4">
    <source>
        <dbReference type="EMBL" id="MCV7227309.1"/>
    </source>
</evidence>